<dbReference type="AlphaFoldDB" id="A0AB36ZTS9"/>
<gene>
    <name evidence="1" type="ORF">B0F89_12834</name>
</gene>
<evidence type="ECO:0000313" key="2">
    <source>
        <dbReference type="Proteomes" id="UP000239861"/>
    </source>
</evidence>
<reference evidence="1 2" key="1">
    <citation type="submission" date="2018-02" db="EMBL/GenBank/DDBJ databases">
        <title>Subsurface microbial communities from deep shales in Ohio and West Virginia, USA.</title>
        <authorList>
            <person name="Wrighton K."/>
        </authorList>
    </citation>
    <scope>NUCLEOTIDE SEQUENCE [LARGE SCALE GENOMIC DNA]</scope>
    <source>
        <strain evidence="1 2">MARC-MIP3H16</strain>
    </source>
</reference>
<name>A0AB36ZTS9_9BACT</name>
<organism evidence="1 2">
    <name type="scientific">Malaciobacter marinus</name>
    <dbReference type="NCBI Taxonomy" id="505249"/>
    <lineage>
        <taxon>Bacteria</taxon>
        <taxon>Pseudomonadati</taxon>
        <taxon>Campylobacterota</taxon>
        <taxon>Epsilonproteobacteria</taxon>
        <taxon>Campylobacterales</taxon>
        <taxon>Arcobacteraceae</taxon>
        <taxon>Malaciobacter</taxon>
    </lineage>
</organism>
<accession>A0AB36ZTS9</accession>
<dbReference type="Proteomes" id="UP000239861">
    <property type="component" value="Unassembled WGS sequence"/>
</dbReference>
<evidence type="ECO:0000313" key="1">
    <source>
        <dbReference type="EMBL" id="PPK60177.1"/>
    </source>
</evidence>
<sequence>MDAKELDSMLGKTRSSIGTQYWGKSFYHIKDLL</sequence>
<dbReference type="EMBL" id="PTIW01000028">
    <property type="protein sequence ID" value="PPK60177.1"/>
    <property type="molecule type" value="Genomic_DNA"/>
</dbReference>
<proteinExistence type="predicted"/>
<comment type="caution">
    <text evidence="1">The sequence shown here is derived from an EMBL/GenBank/DDBJ whole genome shotgun (WGS) entry which is preliminary data.</text>
</comment>
<protein>
    <submittedName>
        <fullName evidence="1">Uncharacterized protein</fullName>
    </submittedName>
</protein>